<dbReference type="RefSeq" id="WP_181583501.1">
    <property type="nucleotide sequence ID" value="NZ_CP059399.1"/>
</dbReference>
<keyword evidence="1" id="KW-1133">Transmembrane helix</keyword>
<protein>
    <submittedName>
        <fullName evidence="3">Uncharacterized protein</fullName>
    </submittedName>
</protein>
<reference evidence="3 4" key="1">
    <citation type="submission" date="2020-07" db="EMBL/GenBank/DDBJ databases">
        <authorList>
            <person name="Zhuang K."/>
            <person name="Ran Y."/>
        </authorList>
    </citation>
    <scope>NUCLEOTIDE SEQUENCE [LARGE SCALE GENOMIC DNA]</scope>
    <source>
        <strain evidence="3 4">WCH-YHL-001</strain>
    </source>
</reference>
<dbReference type="Proteomes" id="UP000515512">
    <property type="component" value="Chromosome"/>
</dbReference>
<sequence>MRRLVLLTAATALAVGVLAPAAAADSGSDTGSGNWGDGSALHLLPGAILFFPWAGSSMAMGCPLSSGSGVAGVPAPERPEYCKWLDRLYSGSG</sequence>
<organism evidence="3 4">
    <name type="scientific">Nocardia huaxiensis</name>
    <dbReference type="NCBI Taxonomy" id="2755382"/>
    <lineage>
        <taxon>Bacteria</taxon>
        <taxon>Bacillati</taxon>
        <taxon>Actinomycetota</taxon>
        <taxon>Actinomycetes</taxon>
        <taxon>Mycobacteriales</taxon>
        <taxon>Nocardiaceae</taxon>
        <taxon>Nocardia</taxon>
    </lineage>
</organism>
<feature type="signal peptide" evidence="2">
    <location>
        <begin position="1"/>
        <end position="23"/>
    </location>
</feature>
<gene>
    <name evidence="3" type="ORF">H0264_08785</name>
</gene>
<keyword evidence="1" id="KW-0812">Transmembrane</keyword>
<keyword evidence="1" id="KW-0472">Membrane</keyword>
<dbReference type="EMBL" id="CP059399">
    <property type="protein sequence ID" value="QLY32333.1"/>
    <property type="molecule type" value="Genomic_DNA"/>
</dbReference>
<evidence type="ECO:0000313" key="4">
    <source>
        <dbReference type="Proteomes" id="UP000515512"/>
    </source>
</evidence>
<feature type="transmembrane region" description="Helical" evidence="1">
    <location>
        <begin position="39"/>
        <end position="56"/>
    </location>
</feature>
<evidence type="ECO:0000256" key="2">
    <source>
        <dbReference type="SAM" id="SignalP"/>
    </source>
</evidence>
<evidence type="ECO:0000256" key="1">
    <source>
        <dbReference type="SAM" id="Phobius"/>
    </source>
</evidence>
<feature type="chain" id="PRO_5027591089" evidence="2">
    <location>
        <begin position="24"/>
        <end position="93"/>
    </location>
</feature>
<proteinExistence type="predicted"/>
<dbReference type="AlphaFoldDB" id="A0A7D6VDD0"/>
<keyword evidence="2" id="KW-0732">Signal</keyword>
<name>A0A7D6VDD0_9NOCA</name>
<dbReference type="KEGG" id="nhu:H0264_08785"/>
<keyword evidence="4" id="KW-1185">Reference proteome</keyword>
<accession>A0A7D6VDD0</accession>
<evidence type="ECO:0000313" key="3">
    <source>
        <dbReference type="EMBL" id="QLY32333.1"/>
    </source>
</evidence>